<evidence type="ECO:0000256" key="4">
    <source>
        <dbReference type="ARBA" id="ARBA00022989"/>
    </source>
</evidence>
<reference evidence="10" key="1">
    <citation type="submission" date="2021-01" db="UniProtKB">
        <authorList>
            <consortium name="EnsemblMetazoa"/>
        </authorList>
    </citation>
    <scope>IDENTIFICATION</scope>
</reference>
<dbReference type="Pfam" id="PF00001">
    <property type="entry name" value="7tm_1"/>
    <property type="match status" value="1"/>
</dbReference>
<evidence type="ECO:0000256" key="2">
    <source>
        <dbReference type="ARBA" id="ARBA00022475"/>
    </source>
</evidence>
<dbReference type="GO" id="GO:0004930">
    <property type="term" value="F:G protein-coupled receptor activity"/>
    <property type="evidence" value="ECO:0007669"/>
    <property type="project" value="UniProtKB-KW"/>
</dbReference>
<evidence type="ECO:0000313" key="11">
    <source>
        <dbReference type="Proteomes" id="UP000594262"/>
    </source>
</evidence>
<evidence type="ECO:0000256" key="5">
    <source>
        <dbReference type="ARBA" id="ARBA00023136"/>
    </source>
</evidence>
<dbReference type="Gene3D" id="1.20.1070.10">
    <property type="entry name" value="Rhodopsin 7-helix transmembrane proteins"/>
    <property type="match status" value="1"/>
</dbReference>
<dbReference type="EnsemblMetazoa" id="CLYHEMT010743.1">
    <property type="protein sequence ID" value="CLYHEMP010743.1"/>
    <property type="gene ID" value="CLYHEMG010743"/>
</dbReference>
<dbReference type="InterPro" id="IPR000276">
    <property type="entry name" value="GPCR_Rhodpsn"/>
</dbReference>
<keyword evidence="3 6" id="KW-0812">Transmembrane</keyword>
<keyword evidence="6" id="KW-0297">G-protein coupled receptor</keyword>
<keyword evidence="5 8" id="KW-0472">Membrane</keyword>
<sequence>MSGKKQMSAYSDAIYTTVTPILGGVVVILNSLELFMIMKMQKKKRSKVTNSFIFITNLCVSDIMVGIVMIILKSMDPYMKTDLKDDNTAKEFYGILKHVFIRLSLFISIFNLLALTLDRYLAITGPLKHRKRGKSFVYKMIAAVWFFSLACVILIYCISRFELSNVEKYNNMVFPISSYTTSVVFVFCYSFIYKVVRDSSTKDIARSKSTYVKSRKRSSTSTSEQTEKDQKSPIKQEIKLLRLAILTVGVFCICWLPFSTCNLLIAAGRSCGGKDVERTLFTLAFFNSVLNPIVYFLNNLKYVKEFIKGEKAKKYSTVSSRTQITKARSETTTTMDSTNRKSSLTTSQIPNNKHPSYVCSYDNEVFLNDES</sequence>
<protein>
    <recommendedName>
        <fullName evidence="9">G-protein coupled receptors family 1 profile domain-containing protein</fullName>
    </recommendedName>
</protein>
<feature type="transmembrane region" description="Helical" evidence="8">
    <location>
        <begin position="278"/>
        <end position="298"/>
    </location>
</feature>
<feature type="domain" description="G-protein coupled receptors family 1 profile" evidence="9">
    <location>
        <begin position="29"/>
        <end position="295"/>
    </location>
</feature>
<dbReference type="GO" id="GO:0005886">
    <property type="term" value="C:plasma membrane"/>
    <property type="evidence" value="ECO:0007669"/>
    <property type="project" value="UniProtKB-SubCell"/>
</dbReference>
<dbReference type="PROSITE" id="PS50262">
    <property type="entry name" value="G_PROTEIN_RECEP_F1_2"/>
    <property type="match status" value="1"/>
</dbReference>
<evidence type="ECO:0000256" key="6">
    <source>
        <dbReference type="RuleBase" id="RU000688"/>
    </source>
</evidence>
<keyword evidence="11" id="KW-1185">Reference proteome</keyword>
<dbReference type="PROSITE" id="PS00237">
    <property type="entry name" value="G_PROTEIN_RECEP_F1_1"/>
    <property type="match status" value="1"/>
</dbReference>
<dbReference type="Proteomes" id="UP000594262">
    <property type="component" value="Unplaced"/>
</dbReference>
<keyword evidence="2" id="KW-1003">Cell membrane</keyword>
<evidence type="ECO:0000256" key="8">
    <source>
        <dbReference type="SAM" id="Phobius"/>
    </source>
</evidence>
<feature type="transmembrane region" description="Helical" evidence="8">
    <location>
        <begin position="136"/>
        <end position="156"/>
    </location>
</feature>
<dbReference type="OrthoDB" id="5958191at2759"/>
<feature type="transmembrane region" description="Helical" evidence="8">
    <location>
        <begin position="92"/>
        <end position="115"/>
    </location>
</feature>
<comment type="similarity">
    <text evidence="6">Belongs to the G-protein coupled receptor 1 family.</text>
</comment>
<feature type="transmembrane region" description="Helical" evidence="8">
    <location>
        <begin position="52"/>
        <end position="72"/>
    </location>
</feature>
<dbReference type="SUPFAM" id="SSF81321">
    <property type="entry name" value="Family A G protein-coupled receptor-like"/>
    <property type="match status" value="1"/>
</dbReference>
<evidence type="ECO:0000256" key="1">
    <source>
        <dbReference type="ARBA" id="ARBA00004651"/>
    </source>
</evidence>
<feature type="transmembrane region" description="Helical" evidence="8">
    <location>
        <begin position="13"/>
        <end position="32"/>
    </location>
</feature>
<evidence type="ECO:0000256" key="7">
    <source>
        <dbReference type="SAM" id="MobiDB-lite"/>
    </source>
</evidence>
<evidence type="ECO:0000256" key="3">
    <source>
        <dbReference type="ARBA" id="ARBA00022692"/>
    </source>
</evidence>
<keyword evidence="6" id="KW-0807">Transducer</keyword>
<keyword evidence="4 8" id="KW-1133">Transmembrane helix</keyword>
<accession>A0A7M5WM37</accession>
<comment type="subcellular location">
    <subcellularLocation>
        <location evidence="1">Cell membrane</location>
        <topology evidence="1">Multi-pass membrane protein</topology>
    </subcellularLocation>
</comment>
<dbReference type="PRINTS" id="PR00237">
    <property type="entry name" value="GPCRRHODOPSN"/>
</dbReference>
<keyword evidence="6" id="KW-0675">Receptor</keyword>
<feature type="transmembrane region" description="Helical" evidence="8">
    <location>
        <begin position="240"/>
        <end position="258"/>
    </location>
</feature>
<evidence type="ECO:0000313" key="10">
    <source>
        <dbReference type="EnsemblMetazoa" id="CLYHEMP010743.1"/>
    </source>
</evidence>
<feature type="transmembrane region" description="Helical" evidence="8">
    <location>
        <begin position="176"/>
        <end position="196"/>
    </location>
</feature>
<organism evidence="10 11">
    <name type="scientific">Clytia hemisphaerica</name>
    <dbReference type="NCBI Taxonomy" id="252671"/>
    <lineage>
        <taxon>Eukaryota</taxon>
        <taxon>Metazoa</taxon>
        <taxon>Cnidaria</taxon>
        <taxon>Hydrozoa</taxon>
        <taxon>Hydroidolina</taxon>
        <taxon>Leptothecata</taxon>
        <taxon>Obeliida</taxon>
        <taxon>Clytiidae</taxon>
        <taxon>Clytia</taxon>
    </lineage>
</organism>
<dbReference type="PANTHER" id="PTHR22750">
    <property type="entry name" value="G-PROTEIN COUPLED RECEPTOR"/>
    <property type="match status" value="1"/>
</dbReference>
<feature type="region of interest" description="Disordered" evidence="7">
    <location>
        <begin position="326"/>
        <end position="352"/>
    </location>
</feature>
<dbReference type="AlphaFoldDB" id="A0A7M5WM37"/>
<dbReference type="CDD" id="cd00637">
    <property type="entry name" value="7tm_classA_rhodopsin-like"/>
    <property type="match status" value="1"/>
</dbReference>
<evidence type="ECO:0000259" key="9">
    <source>
        <dbReference type="PROSITE" id="PS50262"/>
    </source>
</evidence>
<proteinExistence type="inferred from homology"/>
<name>A0A7M5WM37_9CNID</name>
<dbReference type="InterPro" id="IPR017452">
    <property type="entry name" value="GPCR_Rhodpsn_7TM"/>
</dbReference>